<dbReference type="EMBL" id="GG700658">
    <property type="protein sequence ID" value="KFL62843.1"/>
    <property type="molecule type" value="Genomic_DNA"/>
</dbReference>
<proteinExistence type="predicted"/>
<evidence type="ECO:0000313" key="3">
    <source>
        <dbReference type="Proteomes" id="UP000008864"/>
    </source>
</evidence>
<dbReference type="AlphaFoldDB" id="A0A080WXV1"/>
<dbReference type="HOGENOM" id="CLU_1662063_0_0_1"/>
<protein>
    <submittedName>
        <fullName evidence="2">Uncharacterized protein</fullName>
    </submittedName>
</protein>
<name>A0A080WXV1_TRIRC</name>
<organism evidence="2 3">
    <name type="scientific">Trichophyton rubrum (strain ATCC MYA-4607 / CBS 118892)</name>
    <name type="common">Athlete's foot fungus</name>
    <dbReference type="NCBI Taxonomy" id="559305"/>
    <lineage>
        <taxon>Eukaryota</taxon>
        <taxon>Fungi</taxon>
        <taxon>Dikarya</taxon>
        <taxon>Ascomycota</taxon>
        <taxon>Pezizomycotina</taxon>
        <taxon>Eurotiomycetes</taxon>
        <taxon>Eurotiomycetidae</taxon>
        <taxon>Onygenales</taxon>
        <taxon>Arthrodermataceae</taxon>
        <taxon>Trichophyton</taxon>
    </lineage>
</organism>
<dbReference type="RefSeq" id="XP_047607372.1">
    <property type="nucleotide sequence ID" value="XM_047751538.1"/>
</dbReference>
<accession>A0A080WXV1</accession>
<dbReference type="GeneID" id="71777751"/>
<dbReference type="InParanoid" id="A0A080WXV1"/>
<feature type="region of interest" description="Disordered" evidence="1">
    <location>
        <begin position="1"/>
        <end position="28"/>
    </location>
</feature>
<sequence length="159" mass="17886">MRAPRTSPLHHQDHGIKNIRTRRTDKRQYAGVPRDVSPVIRLSYIAQTCPAICTLYHQMSNDLRWHRIISISTSSHSYSPEKLDQDRLLSTRWQVPAQVIPSVSWCDLPSDHDLKDIMSAVGQPLVGGSAMPFNAMSILLSVGSSQLILMMDNSGPRLR</sequence>
<gene>
    <name evidence="2" type="ORF">TERG_12598</name>
</gene>
<dbReference type="VEuPathDB" id="FungiDB:TERG_12598"/>
<evidence type="ECO:0000256" key="1">
    <source>
        <dbReference type="SAM" id="MobiDB-lite"/>
    </source>
</evidence>
<reference evidence="3" key="1">
    <citation type="journal article" date="2012" name="MBio">
        <title>Comparative genome analysis of Trichophyton rubrum and related dermatophytes reveals candidate genes involved in infection.</title>
        <authorList>
            <person name="Martinez D.A."/>
            <person name="Oliver B.G."/>
            <person name="Graeser Y."/>
            <person name="Goldberg J.M."/>
            <person name="Li W."/>
            <person name="Martinez-Rossi N.M."/>
            <person name="Monod M."/>
            <person name="Shelest E."/>
            <person name="Barton R.C."/>
            <person name="Birch E."/>
            <person name="Brakhage A.A."/>
            <person name="Chen Z."/>
            <person name="Gurr S.J."/>
            <person name="Heiman D."/>
            <person name="Heitman J."/>
            <person name="Kosti I."/>
            <person name="Rossi A."/>
            <person name="Saif S."/>
            <person name="Samalova M."/>
            <person name="Saunders C.W."/>
            <person name="Shea T."/>
            <person name="Summerbell R.C."/>
            <person name="Xu J."/>
            <person name="Young S."/>
            <person name="Zeng Q."/>
            <person name="Birren B.W."/>
            <person name="Cuomo C.A."/>
            <person name="White T.C."/>
        </authorList>
    </citation>
    <scope>NUCLEOTIDE SEQUENCE [LARGE SCALE GENOMIC DNA]</scope>
    <source>
        <strain evidence="3">ATCC MYA-4607 / CBS 118892</strain>
    </source>
</reference>
<keyword evidence="3" id="KW-1185">Reference proteome</keyword>
<evidence type="ECO:0000313" key="2">
    <source>
        <dbReference type="EMBL" id="KFL62843.1"/>
    </source>
</evidence>
<dbReference type="Proteomes" id="UP000008864">
    <property type="component" value="Unassembled WGS sequence"/>
</dbReference>